<dbReference type="Gene3D" id="3.40.50.1820">
    <property type="entry name" value="alpha/beta hydrolase"/>
    <property type="match status" value="1"/>
</dbReference>
<evidence type="ECO:0000256" key="4">
    <source>
        <dbReference type="ARBA" id="ARBA00024201"/>
    </source>
</evidence>
<evidence type="ECO:0000313" key="6">
    <source>
        <dbReference type="EMBL" id="QGU06424.1"/>
    </source>
</evidence>
<keyword evidence="2" id="KW-0963">Cytoplasm</keyword>
<gene>
    <name evidence="6" type="primary">fes1</name>
    <name evidence="6" type="ORF">COCCU_02350</name>
</gene>
<dbReference type="InterPro" id="IPR000801">
    <property type="entry name" value="Esterase-like"/>
</dbReference>
<dbReference type="SUPFAM" id="SSF81296">
    <property type="entry name" value="E set domains"/>
    <property type="match status" value="1"/>
</dbReference>
<dbReference type="PANTHER" id="PTHR48098">
    <property type="entry name" value="ENTEROCHELIN ESTERASE-RELATED"/>
    <property type="match status" value="1"/>
</dbReference>
<evidence type="ECO:0000259" key="5">
    <source>
        <dbReference type="Pfam" id="PF11806"/>
    </source>
</evidence>
<evidence type="ECO:0000313" key="7">
    <source>
        <dbReference type="Proteomes" id="UP000424462"/>
    </source>
</evidence>
<dbReference type="GO" id="GO:0005506">
    <property type="term" value="F:iron ion binding"/>
    <property type="evidence" value="ECO:0007669"/>
    <property type="project" value="InterPro"/>
</dbReference>
<comment type="subcellular location">
    <subcellularLocation>
        <location evidence="1">Cytoplasm</location>
    </subcellularLocation>
</comment>
<dbReference type="Pfam" id="PF11806">
    <property type="entry name" value="Enterochelin_N"/>
    <property type="match status" value="1"/>
</dbReference>
<feature type="domain" description="Enterochelin esterase N-terminal" evidence="5">
    <location>
        <begin position="54"/>
        <end position="166"/>
    </location>
</feature>
<dbReference type="InterPro" id="IPR014756">
    <property type="entry name" value="Ig_E-set"/>
</dbReference>
<accession>A0A6B8VYL7</accession>
<dbReference type="GO" id="GO:0005975">
    <property type="term" value="P:carbohydrate metabolic process"/>
    <property type="evidence" value="ECO:0007669"/>
    <property type="project" value="UniProtKB-ARBA"/>
</dbReference>
<comment type="similarity">
    <text evidence="4">Belongs to the Fes family.</text>
</comment>
<proteinExistence type="inferred from homology"/>
<dbReference type="Pfam" id="PF00756">
    <property type="entry name" value="Esterase"/>
    <property type="match status" value="1"/>
</dbReference>
<keyword evidence="3" id="KW-0378">Hydrolase</keyword>
<dbReference type="InterPro" id="IPR050583">
    <property type="entry name" value="Mycobacterial_A85_antigen"/>
</dbReference>
<evidence type="ECO:0000256" key="1">
    <source>
        <dbReference type="ARBA" id="ARBA00004496"/>
    </source>
</evidence>
<dbReference type="InterPro" id="IPR021764">
    <property type="entry name" value="Enterochelin_esterase_N"/>
</dbReference>
<evidence type="ECO:0000256" key="2">
    <source>
        <dbReference type="ARBA" id="ARBA00022490"/>
    </source>
</evidence>
<sequence>MTPPMKHHHLLPCFPTETEVLEQLSWAGTELLEEFWREIHRRGTPIWDPTGVRATFFWRNPSGTIPPDGEPVHLHINRVSDGENHELGFMCAVPGTDIWVRTLDLSPTLQASYSFAPLGQHPGLPRHNHYPNLIDPCSSQPPLIHSAEGHGLSLLSGKLSPRQTEWQHPGKLRGKVIRGELPLGNGAGETPTRPCHLYLPDSHTPVALLTLFDAEIWFGHLNLPQALENAQELGRIPPVAVLGIENLDQADRFQVLGANPDFLSSLADTATTWAQQQAESAGIRLQGREGRLIAGQSLGGLSALLAAHLQPEVYGTAICQSPSLWWTPDGASTPRDFGSRSLDWIAEESALRPARSTQVHLDVGLREGLTLPRTHQLNQLLCAKGWSSQVNTYDGGHDFACWRGALIDQLAQSLAS</sequence>
<dbReference type="Proteomes" id="UP000424462">
    <property type="component" value="Chromosome"/>
</dbReference>
<dbReference type="GO" id="GO:0008849">
    <property type="term" value="F:enterochelin esterase activity"/>
    <property type="evidence" value="ECO:0007669"/>
    <property type="project" value="InterPro"/>
</dbReference>
<organism evidence="6 7">
    <name type="scientific">Corynebacterium occultum</name>
    <dbReference type="NCBI Taxonomy" id="2675219"/>
    <lineage>
        <taxon>Bacteria</taxon>
        <taxon>Bacillati</taxon>
        <taxon>Actinomycetota</taxon>
        <taxon>Actinomycetes</taxon>
        <taxon>Mycobacteriales</taxon>
        <taxon>Corynebacteriaceae</taxon>
        <taxon>Corynebacterium</taxon>
    </lineage>
</organism>
<dbReference type="GO" id="GO:0005737">
    <property type="term" value="C:cytoplasm"/>
    <property type="evidence" value="ECO:0007669"/>
    <property type="project" value="UniProtKB-SubCell"/>
</dbReference>
<dbReference type="AlphaFoldDB" id="A0A6B8VYL7"/>
<keyword evidence="7" id="KW-1185">Reference proteome</keyword>
<dbReference type="InterPro" id="IPR013783">
    <property type="entry name" value="Ig-like_fold"/>
</dbReference>
<dbReference type="PANTHER" id="PTHR48098:SF3">
    <property type="entry name" value="IRON(III) ENTEROBACTIN ESTERASE"/>
    <property type="match status" value="1"/>
</dbReference>
<dbReference type="SUPFAM" id="SSF53474">
    <property type="entry name" value="alpha/beta-Hydrolases"/>
    <property type="match status" value="1"/>
</dbReference>
<reference evidence="6 7" key="1">
    <citation type="submission" date="2019-11" db="EMBL/GenBank/DDBJ databases">
        <title>Complete genome sequence of Corynebacterium kalinowskii 1959, a novel Corynebacterium species isolated from soil of a small paddock in Vilsendorf, Germany.</title>
        <authorList>
            <person name="Schaffert L."/>
            <person name="Ruwe M."/>
            <person name="Milse J."/>
            <person name="Hanuschka K."/>
            <person name="Ortseifen V."/>
            <person name="Droste J."/>
            <person name="Brandt D."/>
            <person name="Schlueter L."/>
            <person name="Kutter Y."/>
            <person name="Vinke S."/>
            <person name="Viehoefer P."/>
            <person name="Jacob L."/>
            <person name="Luebke N.-C."/>
            <person name="Schulte-Berndt E."/>
            <person name="Hain C."/>
            <person name="Linder M."/>
            <person name="Schmidt P."/>
            <person name="Wollenschlaeger L."/>
            <person name="Luttermann T."/>
            <person name="Thieme E."/>
            <person name="Hassa J."/>
            <person name="Haak M."/>
            <person name="Wittchen M."/>
            <person name="Mentz A."/>
            <person name="Persicke M."/>
            <person name="Busche T."/>
            <person name="Ruckert C."/>
        </authorList>
    </citation>
    <scope>NUCLEOTIDE SEQUENCE [LARGE SCALE GENOMIC DNA]</scope>
    <source>
        <strain evidence="6 7">2039</strain>
    </source>
</reference>
<dbReference type="EMBL" id="CP046455">
    <property type="protein sequence ID" value="QGU06424.1"/>
    <property type="molecule type" value="Genomic_DNA"/>
</dbReference>
<dbReference type="InterPro" id="IPR029058">
    <property type="entry name" value="AB_hydrolase_fold"/>
</dbReference>
<evidence type="ECO:0000256" key="3">
    <source>
        <dbReference type="ARBA" id="ARBA00022801"/>
    </source>
</evidence>
<name>A0A6B8VYL7_9CORY</name>
<dbReference type="Gene3D" id="2.60.40.10">
    <property type="entry name" value="Immunoglobulins"/>
    <property type="match status" value="1"/>
</dbReference>
<protein>
    <submittedName>
        <fullName evidence="6">Enterochelin esterase</fullName>
    </submittedName>
</protein>
<dbReference type="GO" id="GO:0006826">
    <property type="term" value="P:iron ion transport"/>
    <property type="evidence" value="ECO:0007669"/>
    <property type="project" value="InterPro"/>
</dbReference>
<dbReference type="KEGG" id="cok:COCCU_02350"/>